<proteinExistence type="inferred from homology"/>
<comment type="cofactor">
    <cofactor evidence="1">
        <name>Ca(2+)</name>
        <dbReference type="ChEBI" id="CHEBI:29108"/>
    </cofactor>
</comment>
<dbReference type="GO" id="GO:0070179">
    <property type="term" value="P:D-serine biosynthetic process"/>
    <property type="evidence" value="ECO:0007669"/>
    <property type="project" value="TreeGrafter"/>
</dbReference>
<name>A0A158HWJ6_CABSO</name>
<sequence length="331" mass="34332">MLSYQTPVTQDVFDAAARLRDVAIETPIVRSDLLDEITGAQVFVKLESLQHTGAFKFRGAYNCLSRLDRAACPDGVVAYSTGNHGQAIATVGRMLGIPTTVVMPSNAPENKVEKARLAGARIVRYDRERQSREEVAAELATQGRFAVVPPGDHHHVIAGQATVALEALARLGHDALDAIVVPCGGGGLSAGTCLAVEAAESDAQVWAAEPAAFDDTRRSLASGMRESNPSGAVSMCDALLAPIPAELPFSINSQRLAGVLVADDQAVARAMAFCFEAFRVVVEPGGAVALAAMMADPAASALRGKRVLVIASGGNVDAALFASAITGGSVN</sequence>
<dbReference type="PANTHER" id="PTHR43050:SF1">
    <property type="entry name" value="SERINE RACEMASE"/>
    <property type="match status" value="1"/>
</dbReference>
<feature type="domain" description="Tryptophan synthase beta chain-like PALP" evidence="9">
    <location>
        <begin position="24"/>
        <end position="313"/>
    </location>
</feature>
<dbReference type="PROSITE" id="PS00165">
    <property type="entry name" value="DEHYDRATASE_SER_THR"/>
    <property type="match status" value="1"/>
</dbReference>
<dbReference type="FunFam" id="3.40.50.1100:FF:000005">
    <property type="entry name" value="Threonine dehydratase catabolic"/>
    <property type="match status" value="1"/>
</dbReference>
<keyword evidence="7" id="KW-0663">Pyridoxal phosphate</keyword>
<dbReference type="InterPro" id="IPR001926">
    <property type="entry name" value="TrpB-like_PALP"/>
</dbReference>
<evidence type="ECO:0000313" key="11">
    <source>
        <dbReference type="Proteomes" id="UP000054893"/>
    </source>
</evidence>
<dbReference type="GO" id="GO:0018114">
    <property type="term" value="F:threonine racemase activity"/>
    <property type="evidence" value="ECO:0007669"/>
    <property type="project" value="TreeGrafter"/>
</dbReference>
<reference evidence="10 11" key="1">
    <citation type="submission" date="2016-01" db="EMBL/GenBank/DDBJ databases">
        <authorList>
            <person name="Oliw E.H."/>
        </authorList>
    </citation>
    <scope>NUCLEOTIDE SEQUENCE [LARGE SCALE GENOMIC DNA]</scope>
    <source>
        <strain evidence="10">LMG 22029</strain>
    </source>
</reference>
<keyword evidence="6" id="KW-0460">Magnesium</keyword>
<organism evidence="10 11">
    <name type="scientific">Caballeronia sordidicola</name>
    <name type="common">Burkholderia sordidicola</name>
    <dbReference type="NCBI Taxonomy" id="196367"/>
    <lineage>
        <taxon>Bacteria</taxon>
        <taxon>Pseudomonadati</taxon>
        <taxon>Pseudomonadota</taxon>
        <taxon>Betaproteobacteria</taxon>
        <taxon>Burkholderiales</taxon>
        <taxon>Burkholderiaceae</taxon>
        <taxon>Caballeronia</taxon>
    </lineage>
</organism>
<comment type="cofactor">
    <cofactor evidence="4">
        <name>Mg(2+)</name>
        <dbReference type="ChEBI" id="CHEBI:18420"/>
    </cofactor>
</comment>
<comment type="similarity">
    <text evidence="5">Belongs to the serine/threonine dehydratase family.</text>
</comment>
<comment type="cofactor">
    <cofactor evidence="2">
        <name>pyridoxal 5'-phosphate</name>
        <dbReference type="ChEBI" id="CHEBI:597326"/>
    </cofactor>
</comment>
<evidence type="ECO:0000259" key="9">
    <source>
        <dbReference type="Pfam" id="PF00291"/>
    </source>
</evidence>
<protein>
    <submittedName>
        <fullName evidence="10">Serine/threonine dehydratase</fullName>
    </submittedName>
</protein>
<evidence type="ECO:0000256" key="3">
    <source>
        <dbReference type="ARBA" id="ARBA00001936"/>
    </source>
</evidence>
<dbReference type="Proteomes" id="UP000054893">
    <property type="component" value="Unassembled WGS sequence"/>
</dbReference>
<evidence type="ECO:0000256" key="2">
    <source>
        <dbReference type="ARBA" id="ARBA00001933"/>
    </source>
</evidence>
<dbReference type="SUPFAM" id="SSF53686">
    <property type="entry name" value="Tryptophan synthase beta subunit-like PLP-dependent enzymes"/>
    <property type="match status" value="1"/>
</dbReference>
<dbReference type="GO" id="GO:0030378">
    <property type="term" value="F:serine racemase activity"/>
    <property type="evidence" value="ECO:0007669"/>
    <property type="project" value="TreeGrafter"/>
</dbReference>
<dbReference type="PANTHER" id="PTHR43050">
    <property type="entry name" value="SERINE / THREONINE RACEMASE FAMILY MEMBER"/>
    <property type="match status" value="1"/>
</dbReference>
<accession>A0A158HWJ6</accession>
<dbReference type="Gene3D" id="3.40.50.1100">
    <property type="match status" value="2"/>
</dbReference>
<dbReference type="InterPro" id="IPR036052">
    <property type="entry name" value="TrpB-like_PALP_sf"/>
</dbReference>
<comment type="cofactor">
    <cofactor evidence="3">
        <name>Mn(2+)</name>
        <dbReference type="ChEBI" id="CHEBI:29035"/>
    </cofactor>
</comment>
<gene>
    <name evidence="10" type="ORF">AWB64_05094</name>
</gene>
<evidence type="ECO:0000256" key="1">
    <source>
        <dbReference type="ARBA" id="ARBA00001913"/>
    </source>
</evidence>
<dbReference type="EMBL" id="FCOC02000021">
    <property type="protein sequence ID" value="SAL48453.1"/>
    <property type="molecule type" value="Genomic_DNA"/>
</dbReference>
<evidence type="ECO:0000256" key="4">
    <source>
        <dbReference type="ARBA" id="ARBA00001946"/>
    </source>
</evidence>
<evidence type="ECO:0000256" key="5">
    <source>
        <dbReference type="ARBA" id="ARBA00010869"/>
    </source>
</evidence>
<dbReference type="AlphaFoldDB" id="A0A158HWJ6"/>
<dbReference type="GO" id="GO:0000287">
    <property type="term" value="F:magnesium ion binding"/>
    <property type="evidence" value="ECO:0007669"/>
    <property type="project" value="TreeGrafter"/>
</dbReference>
<dbReference type="Pfam" id="PF00291">
    <property type="entry name" value="PALP"/>
    <property type="match status" value="1"/>
</dbReference>
<dbReference type="GO" id="GO:0030170">
    <property type="term" value="F:pyridoxal phosphate binding"/>
    <property type="evidence" value="ECO:0007669"/>
    <property type="project" value="InterPro"/>
</dbReference>
<dbReference type="GO" id="GO:0003941">
    <property type="term" value="F:L-serine ammonia-lyase activity"/>
    <property type="evidence" value="ECO:0007669"/>
    <property type="project" value="TreeGrafter"/>
</dbReference>
<evidence type="ECO:0000313" key="10">
    <source>
        <dbReference type="EMBL" id="SAL48453.1"/>
    </source>
</evidence>
<keyword evidence="8" id="KW-0456">Lyase</keyword>
<dbReference type="GO" id="GO:0005524">
    <property type="term" value="F:ATP binding"/>
    <property type="evidence" value="ECO:0007669"/>
    <property type="project" value="TreeGrafter"/>
</dbReference>
<evidence type="ECO:0000256" key="8">
    <source>
        <dbReference type="ARBA" id="ARBA00023239"/>
    </source>
</evidence>
<dbReference type="InterPro" id="IPR000634">
    <property type="entry name" value="Ser/Thr_deHydtase_PyrdxlP-BS"/>
</dbReference>
<evidence type="ECO:0000256" key="6">
    <source>
        <dbReference type="ARBA" id="ARBA00022842"/>
    </source>
</evidence>
<dbReference type="CDD" id="cd01562">
    <property type="entry name" value="Thr-dehyd"/>
    <property type="match status" value="1"/>
</dbReference>
<dbReference type="OrthoDB" id="9811476at2"/>
<dbReference type="RefSeq" id="WP_060858133.1">
    <property type="nucleotide sequence ID" value="NZ_FCOC02000021.1"/>
</dbReference>
<evidence type="ECO:0000256" key="7">
    <source>
        <dbReference type="ARBA" id="ARBA00022898"/>
    </source>
</evidence>